<dbReference type="Proteomes" id="UP000013307">
    <property type="component" value="Chromosome"/>
</dbReference>
<dbReference type="HOGENOM" id="CLU_1485834_0_0_2"/>
<dbReference type="AlphaFoldDB" id="N0BGP2"/>
<gene>
    <name evidence="2" type="ORF">Asulf_01464</name>
</gene>
<keyword evidence="1" id="KW-1133">Transmembrane helix</keyword>
<reference evidence="2 3" key="1">
    <citation type="journal article" date="2013" name="Genome Announc.">
        <title>Complete Genome Sequence of the Thermophilic and Facultatively Chemolithoautotrophic Sulfate Reducer Archaeoglobus sulfaticallidus Strain PM70-1T.</title>
        <authorList>
            <person name="Stokke R."/>
            <person name="Hocking W.P."/>
            <person name="Steinsbu B.O."/>
            <person name="Steen I.H."/>
        </authorList>
    </citation>
    <scope>NUCLEOTIDE SEQUENCE [LARGE SCALE GENOMIC DNA]</scope>
    <source>
        <strain evidence="2">PM70-1</strain>
    </source>
</reference>
<dbReference type="eggNOG" id="arCOG06117">
    <property type="taxonomic scope" value="Archaea"/>
</dbReference>
<dbReference type="RefSeq" id="WP_015591045.1">
    <property type="nucleotide sequence ID" value="NC_021169.1"/>
</dbReference>
<keyword evidence="1" id="KW-0812">Transmembrane</keyword>
<keyword evidence="3" id="KW-1185">Reference proteome</keyword>
<protein>
    <submittedName>
        <fullName evidence="2">Uncharacterized protein</fullName>
    </submittedName>
</protein>
<organism evidence="2 3">
    <name type="scientific">Archaeoglobus sulfaticallidus PM70-1</name>
    <dbReference type="NCBI Taxonomy" id="387631"/>
    <lineage>
        <taxon>Archaea</taxon>
        <taxon>Methanobacteriati</taxon>
        <taxon>Methanobacteriota</taxon>
        <taxon>Archaeoglobi</taxon>
        <taxon>Archaeoglobales</taxon>
        <taxon>Archaeoglobaceae</taxon>
        <taxon>Archaeoglobus</taxon>
    </lineage>
</organism>
<dbReference type="EMBL" id="CP005290">
    <property type="protein sequence ID" value="AGK61447.1"/>
    <property type="molecule type" value="Genomic_DNA"/>
</dbReference>
<keyword evidence="1" id="KW-0472">Membrane</keyword>
<dbReference type="InterPro" id="IPR056613">
    <property type="entry name" value="DUF7287"/>
</dbReference>
<sequence>MSFEKIEQVLKKPGISRAILSFYGRFEEMASKFRQRPLSAGGDSAQISADYLVGIALFLFGVTLAFTYVLNIAAFQESNKNQYIAESISELVLDYLHQKDAYRINAINTTKLHSFLASSHELYSLLNQTQFHVNITVKNLSSQVIGSVGELAEIEDYGYVERIAFNYANSSEIYIIEVRVW</sequence>
<evidence type="ECO:0000313" key="2">
    <source>
        <dbReference type="EMBL" id="AGK61447.1"/>
    </source>
</evidence>
<dbReference type="GeneID" id="15393099"/>
<feature type="transmembrane region" description="Helical" evidence="1">
    <location>
        <begin position="51"/>
        <end position="70"/>
    </location>
</feature>
<evidence type="ECO:0000256" key="1">
    <source>
        <dbReference type="SAM" id="Phobius"/>
    </source>
</evidence>
<evidence type="ECO:0000313" key="3">
    <source>
        <dbReference type="Proteomes" id="UP000013307"/>
    </source>
</evidence>
<dbReference type="STRING" id="387631.Asulf_01464"/>
<dbReference type="KEGG" id="ast:Asulf_01464"/>
<accession>N0BGP2</accession>
<proteinExistence type="predicted"/>
<dbReference type="Pfam" id="PF23958">
    <property type="entry name" value="DUF7287"/>
    <property type="match status" value="1"/>
</dbReference>
<name>N0BGP2_9EURY</name>